<dbReference type="InterPro" id="IPR025929">
    <property type="entry name" value="INSIG_fam"/>
</dbReference>
<sequence length="289" mass="31141">MNTLQVAESRSISRIFQPFIPQGRLTSQPCRAHLAGRQRSQAHFPCCTSSHRRPDARRQATSTEQGTDVTGDTALQSWKQKAPGFLLLIFGLGATIGPAVDGIHGQVHLLQYDSAPVHIGSLDSSVWVFGLLGAFYAVLGALYVILDGLVQSGTILQGKNAGATVEAVKRADLPFTLLSLGVVATLHELSSILYAQGVPYGQIAAILAACAAANWAIFDRTKQGLLLATLCGLSAPASELLLMKLFHVWHYSRPDLIVGGVGLPSWVSCCYFFYTPWLANAARLAWKRL</sequence>
<organism evidence="9 10">
    <name type="scientific">Coccomyxa viridis</name>
    <dbReference type="NCBI Taxonomy" id="1274662"/>
    <lineage>
        <taxon>Eukaryota</taxon>
        <taxon>Viridiplantae</taxon>
        <taxon>Chlorophyta</taxon>
        <taxon>core chlorophytes</taxon>
        <taxon>Trebouxiophyceae</taxon>
        <taxon>Trebouxiophyceae incertae sedis</taxon>
        <taxon>Coccomyxaceae</taxon>
        <taxon>Coccomyxa</taxon>
    </lineage>
</organism>
<evidence type="ECO:0000256" key="4">
    <source>
        <dbReference type="ARBA" id="ARBA00022824"/>
    </source>
</evidence>
<evidence type="ECO:0000256" key="8">
    <source>
        <dbReference type="SAM" id="Phobius"/>
    </source>
</evidence>
<proteinExistence type="inferred from homology"/>
<evidence type="ECO:0000313" key="10">
    <source>
        <dbReference type="Proteomes" id="UP001497392"/>
    </source>
</evidence>
<keyword evidence="3 8" id="KW-0812">Transmembrane</keyword>
<feature type="transmembrane region" description="Helical" evidence="8">
    <location>
        <begin position="225"/>
        <end position="250"/>
    </location>
</feature>
<dbReference type="Pfam" id="PF07281">
    <property type="entry name" value="INSIG"/>
    <property type="match status" value="1"/>
</dbReference>
<evidence type="ECO:0000256" key="7">
    <source>
        <dbReference type="SAM" id="MobiDB-lite"/>
    </source>
</evidence>
<feature type="transmembrane region" description="Helical" evidence="8">
    <location>
        <begin position="127"/>
        <end position="150"/>
    </location>
</feature>
<dbReference type="Proteomes" id="UP001497392">
    <property type="component" value="Unassembled WGS sequence"/>
</dbReference>
<evidence type="ECO:0000256" key="6">
    <source>
        <dbReference type="ARBA" id="ARBA00023136"/>
    </source>
</evidence>
<feature type="region of interest" description="Disordered" evidence="7">
    <location>
        <begin position="45"/>
        <end position="70"/>
    </location>
</feature>
<feature type="compositionally biased region" description="Polar residues" evidence="7">
    <location>
        <begin position="59"/>
        <end position="70"/>
    </location>
</feature>
<feature type="transmembrane region" description="Helical" evidence="8">
    <location>
        <begin position="171"/>
        <end position="194"/>
    </location>
</feature>
<comment type="similarity">
    <text evidence="2">Belongs to the INSIG family.</text>
</comment>
<gene>
    <name evidence="9" type="primary">g9848</name>
    <name evidence="9" type="ORF">VP750_LOCUS8869</name>
</gene>
<comment type="subcellular location">
    <subcellularLocation>
        <location evidence="1">Endoplasmic reticulum membrane</location>
        <topology evidence="1">Multi-pass membrane protein</topology>
    </subcellularLocation>
</comment>
<feature type="transmembrane region" description="Helical" evidence="8">
    <location>
        <begin position="85"/>
        <end position="107"/>
    </location>
</feature>
<evidence type="ECO:0000256" key="2">
    <source>
        <dbReference type="ARBA" id="ARBA00007475"/>
    </source>
</evidence>
<comment type="caution">
    <text evidence="9">The sequence shown here is derived from an EMBL/GenBank/DDBJ whole genome shotgun (WGS) entry which is preliminary data.</text>
</comment>
<evidence type="ECO:0000256" key="3">
    <source>
        <dbReference type="ARBA" id="ARBA00022692"/>
    </source>
</evidence>
<evidence type="ECO:0000256" key="5">
    <source>
        <dbReference type="ARBA" id="ARBA00022989"/>
    </source>
</evidence>
<keyword evidence="10" id="KW-1185">Reference proteome</keyword>
<evidence type="ECO:0000256" key="1">
    <source>
        <dbReference type="ARBA" id="ARBA00004477"/>
    </source>
</evidence>
<evidence type="ECO:0000313" key="9">
    <source>
        <dbReference type="EMBL" id="CAL5226963.1"/>
    </source>
</evidence>
<feature type="transmembrane region" description="Helical" evidence="8">
    <location>
        <begin position="200"/>
        <end position="218"/>
    </location>
</feature>
<accession>A0ABP1GAX7</accession>
<reference evidence="9 10" key="1">
    <citation type="submission" date="2024-06" db="EMBL/GenBank/DDBJ databases">
        <authorList>
            <person name="Kraege A."/>
            <person name="Thomma B."/>
        </authorList>
    </citation>
    <scope>NUCLEOTIDE SEQUENCE [LARGE SCALE GENOMIC DNA]</scope>
</reference>
<protein>
    <submittedName>
        <fullName evidence="9">G9848 protein</fullName>
    </submittedName>
</protein>
<keyword evidence="6 8" id="KW-0472">Membrane</keyword>
<feature type="transmembrane region" description="Helical" evidence="8">
    <location>
        <begin position="256"/>
        <end position="279"/>
    </location>
</feature>
<dbReference type="EMBL" id="CAXHTA020000016">
    <property type="protein sequence ID" value="CAL5226963.1"/>
    <property type="molecule type" value="Genomic_DNA"/>
</dbReference>
<dbReference type="PANTHER" id="PTHR36774:SF1">
    <property type="entry name" value="INSULIN-INDUCED PROTEIN"/>
    <property type="match status" value="1"/>
</dbReference>
<keyword evidence="4" id="KW-0256">Endoplasmic reticulum</keyword>
<dbReference type="PANTHER" id="PTHR36774">
    <property type="entry name" value="INSULIN-INDUCED PROTEIN"/>
    <property type="match status" value="1"/>
</dbReference>
<keyword evidence="5 8" id="KW-1133">Transmembrane helix</keyword>
<name>A0ABP1GAX7_9CHLO</name>